<name>A0A0F6SFR2_9BACT</name>
<dbReference type="AlphaFoldDB" id="A0A0F6SFR2"/>
<gene>
    <name evidence="1" type="ORF">DB32_004538</name>
</gene>
<keyword evidence="2" id="KW-1185">Reference proteome</keyword>
<evidence type="ECO:0000313" key="1">
    <source>
        <dbReference type="EMBL" id="AKF07389.1"/>
    </source>
</evidence>
<accession>A0A0F6SFR2</accession>
<dbReference type="STRING" id="927083.DB32_004538"/>
<sequence length="367" mass="35945">MGMRDGRAIGIATWLVMCAWTAGCDGGGSLTLDEYGAESAEATCATIERCYGPDLVEALAGPDCVGSARRTLEQASLPQIEAAIAAGTVQYDGAAARECVDAVADASCAAIDRASLPACDDAFVGTVAAGGACALNEECAGDAFCRIELMCPGTCQARVPSGSACEGDDDCQAALRCLGGTCRAPAGDGAACGGGTGIQCAAGLVCLGQQDPSATMPDGVTGLCRSLPATQTAAIGTACNPDDGPLCVSGASCALIGVTGGTTPVFECVAASSSGGACNLGFPDPCPFDHVCEGVTLATGDFEGTCVALPGPGDACPGGRCARDAWCSSGTCRAVQSVGSACGSDADCFSGFCDGGTCAEGVLCTER</sequence>
<dbReference type="Proteomes" id="UP000034883">
    <property type="component" value="Chromosome"/>
</dbReference>
<dbReference type="KEGG" id="samy:DB32_004538"/>
<dbReference type="PROSITE" id="PS51257">
    <property type="entry name" value="PROKAR_LIPOPROTEIN"/>
    <property type="match status" value="1"/>
</dbReference>
<protein>
    <submittedName>
        <fullName evidence="1">Tryptophan synthase alpha chain</fullName>
    </submittedName>
</protein>
<proteinExistence type="predicted"/>
<organism evidence="1 2">
    <name type="scientific">Sandaracinus amylolyticus</name>
    <dbReference type="NCBI Taxonomy" id="927083"/>
    <lineage>
        <taxon>Bacteria</taxon>
        <taxon>Pseudomonadati</taxon>
        <taxon>Myxococcota</taxon>
        <taxon>Polyangia</taxon>
        <taxon>Polyangiales</taxon>
        <taxon>Sandaracinaceae</taxon>
        <taxon>Sandaracinus</taxon>
    </lineage>
</organism>
<dbReference type="EMBL" id="CP011125">
    <property type="protein sequence ID" value="AKF07389.1"/>
    <property type="molecule type" value="Genomic_DNA"/>
</dbReference>
<reference evidence="1 2" key="1">
    <citation type="submission" date="2015-03" db="EMBL/GenBank/DDBJ databases">
        <title>Genome assembly of Sandaracinus amylolyticus DSM 53668.</title>
        <authorList>
            <person name="Sharma G."/>
            <person name="Subramanian S."/>
        </authorList>
    </citation>
    <scope>NUCLEOTIDE SEQUENCE [LARGE SCALE GENOMIC DNA]</scope>
    <source>
        <strain evidence="1 2">DSM 53668</strain>
    </source>
</reference>
<evidence type="ECO:0000313" key="2">
    <source>
        <dbReference type="Proteomes" id="UP000034883"/>
    </source>
</evidence>